<dbReference type="FunFam" id="3.30.70.270:FF:000001">
    <property type="entry name" value="Diguanylate cyclase domain protein"/>
    <property type="match status" value="1"/>
</dbReference>
<dbReference type="SUPFAM" id="SSF55073">
    <property type="entry name" value="Nucleotide cyclase"/>
    <property type="match status" value="1"/>
</dbReference>
<evidence type="ECO:0000256" key="3">
    <source>
        <dbReference type="ARBA" id="ARBA00004651"/>
    </source>
</evidence>
<dbReference type="EMBL" id="RJVQ01000005">
    <property type="protein sequence ID" value="RQW62633.1"/>
    <property type="molecule type" value="Genomic_DNA"/>
</dbReference>
<evidence type="ECO:0000256" key="1">
    <source>
        <dbReference type="ARBA" id="ARBA00001946"/>
    </source>
</evidence>
<dbReference type="RefSeq" id="WP_124937628.1">
    <property type="nucleotide sequence ID" value="NZ_RJVQ01000005.1"/>
</dbReference>
<dbReference type="Gene3D" id="3.30.70.270">
    <property type="match status" value="1"/>
</dbReference>
<evidence type="ECO:0000256" key="9">
    <source>
        <dbReference type="ARBA" id="ARBA00034247"/>
    </source>
</evidence>
<dbReference type="PANTHER" id="PTHR45138">
    <property type="entry name" value="REGULATORY COMPONENTS OF SENSORY TRANSDUCTION SYSTEM"/>
    <property type="match status" value="1"/>
</dbReference>
<keyword evidence="7 10" id="KW-1133">Transmembrane helix</keyword>
<dbReference type="Pfam" id="PF02743">
    <property type="entry name" value="dCache_1"/>
    <property type="match status" value="1"/>
</dbReference>
<dbReference type="Proteomes" id="UP000281112">
    <property type="component" value="Unassembled WGS sequence"/>
</dbReference>
<dbReference type="PROSITE" id="PS50887">
    <property type="entry name" value="GGDEF"/>
    <property type="match status" value="1"/>
</dbReference>
<dbReference type="GO" id="GO:0005886">
    <property type="term" value="C:plasma membrane"/>
    <property type="evidence" value="ECO:0007669"/>
    <property type="project" value="UniProtKB-SubCell"/>
</dbReference>
<dbReference type="Gene3D" id="3.30.450.20">
    <property type="entry name" value="PAS domain"/>
    <property type="match status" value="1"/>
</dbReference>
<dbReference type="AlphaFoldDB" id="A0A3N9TFV8"/>
<dbReference type="InterPro" id="IPR033479">
    <property type="entry name" value="dCache_1"/>
</dbReference>
<feature type="domain" description="GGDEF" evidence="11">
    <location>
        <begin position="395"/>
        <end position="522"/>
    </location>
</feature>
<dbReference type="InterPro" id="IPR029787">
    <property type="entry name" value="Nucleotide_cyclase"/>
</dbReference>
<dbReference type="NCBIfam" id="TIGR00254">
    <property type="entry name" value="GGDEF"/>
    <property type="match status" value="1"/>
</dbReference>
<accession>A0A3N9TFV8</accession>
<keyword evidence="5" id="KW-1003">Cell membrane</keyword>
<dbReference type="InterPro" id="IPR029151">
    <property type="entry name" value="Sensor-like_sf"/>
</dbReference>
<organism evidence="12 13">
    <name type="scientific">Vibrio viridaestus</name>
    <dbReference type="NCBI Taxonomy" id="2487322"/>
    <lineage>
        <taxon>Bacteria</taxon>
        <taxon>Pseudomonadati</taxon>
        <taxon>Pseudomonadota</taxon>
        <taxon>Gammaproteobacteria</taxon>
        <taxon>Vibrionales</taxon>
        <taxon>Vibrionaceae</taxon>
        <taxon>Vibrio</taxon>
    </lineage>
</organism>
<reference evidence="12 13" key="1">
    <citation type="submission" date="2018-11" db="EMBL/GenBank/DDBJ databases">
        <title>Vibrio LJC006 sp. nov., isolated from seawater during the bloom of the enteromorpha.</title>
        <authorList>
            <person name="Liang J."/>
        </authorList>
    </citation>
    <scope>NUCLEOTIDE SEQUENCE [LARGE SCALE GENOMIC DNA]</scope>
    <source>
        <strain evidence="12 13">LJC006</strain>
    </source>
</reference>
<dbReference type="SUPFAM" id="SSF103190">
    <property type="entry name" value="Sensory domain-like"/>
    <property type="match status" value="2"/>
</dbReference>
<dbReference type="GO" id="GO:0052621">
    <property type="term" value="F:diguanylate cyclase activity"/>
    <property type="evidence" value="ECO:0007669"/>
    <property type="project" value="UniProtKB-EC"/>
</dbReference>
<evidence type="ECO:0000256" key="5">
    <source>
        <dbReference type="ARBA" id="ARBA00022475"/>
    </source>
</evidence>
<evidence type="ECO:0000313" key="13">
    <source>
        <dbReference type="Proteomes" id="UP000281112"/>
    </source>
</evidence>
<keyword evidence="13" id="KW-1185">Reference proteome</keyword>
<dbReference type="CDD" id="cd01949">
    <property type="entry name" value="GGDEF"/>
    <property type="match status" value="1"/>
</dbReference>
<sequence>MINRQKIQNWLTLRILIVALSLLAMAVTLSNSLYATYKVEKEVIFNSTLESNRVYASKLATMADMLIESAQKQLKLSASSVSNSLNDVPQIQKEINRLHQQSNIFNSVVFADADNVVKAIVPERLNLLGVKMTEPETLEPIKRRIPLISQPFISAADNHLVLISAPVFSSQGDYKGYVGGTIYLQKESILSKLLIHHDHQDGSYIYVVDTNKRLIYHPKASRIGEIVNNNEVINLVIAKQMGSQRVINSKGVDMLAGYAPVINAGWGIVAQRPVSAALSLLDHRMNMVVLFSIPMVAITLFLIWFISGAISRPLWQLAKEVSPETETKRAPLTKREMHPWYYEAIKLKESFSGSLDLMTQTINKLHKDSHSDPLTGLLNRRGMDKAIEYYTSNKLSASIVAIDIDNFKMINDTFGHDAGDQVIISLAELMQNKTRKDDLICRTGGDEFIIILNAVDITTAQIIAEKLRASIEHNPFETVERVTTSIGISLYNPTINTFDDALKLADQALYKAKSKGRNQISI</sequence>
<evidence type="ECO:0000256" key="4">
    <source>
        <dbReference type="ARBA" id="ARBA00012528"/>
    </source>
</evidence>
<dbReference type="CDD" id="cd18773">
    <property type="entry name" value="PDC1_HK_sensor"/>
    <property type="match status" value="1"/>
</dbReference>
<dbReference type="CDD" id="cd12912">
    <property type="entry name" value="PDC2_MCP_like"/>
    <property type="match status" value="1"/>
</dbReference>
<gene>
    <name evidence="12" type="ORF">EES38_12980</name>
</gene>
<dbReference type="Pfam" id="PF00990">
    <property type="entry name" value="GGDEF"/>
    <property type="match status" value="1"/>
</dbReference>
<name>A0A3N9TFV8_9VIBR</name>
<evidence type="ECO:0000256" key="2">
    <source>
        <dbReference type="ARBA" id="ARBA00004533"/>
    </source>
</evidence>
<evidence type="ECO:0000256" key="7">
    <source>
        <dbReference type="ARBA" id="ARBA00022989"/>
    </source>
</evidence>
<dbReference type="InterPro" id="IPR000160">
    <property type="entry name" value="GGDEF_dom"/>
</dbReference>
<protein>
    <recommendedName>
        <fullName evidence="4">diguanylate cyclase</fullName>
        <ecNumber evidence="4">2.7.7.65</ecNumber>
    </recommendedName>
</protein>
<comment type="cofactor">
    <cofactor evidence="1">
        <name>Mg(2+)</name>
        <dbReference type="ChEBI" id="CHEBI:18420"/>
    </cofactor>
</comment>
<evidence type="ECO:0000256" key="6">
    <source>
        <dbReference type="ARBA" id="ARBA00022692"/>
    </source>
</evidence>
<comment type="subcellular location">
    <subcellularLocation>
        <location evidence="2">Cell inner membrane</location>
    </subcellularLocation>
    <subcellularLocation>
        <location evidence="3">Cell membrane</location>
        <topology evidence="3">Multi-pass membrane protein</topology>
    </subcellularLocation>
</comment>
<evidence type="ECO:0000313" key="12">
    <source>
        <dbReference type="EMBL" id="RQW62633.1"/>
    </source>
</evidence>
<evidence type="ECO:0000256" key="10">
    <source>
        <dbReference type="SAM" id="Phobius"/>
    </source>
</evidence>
<feature type="transmembrane region" description="Helical" evidence="10">
    <location>
        <begin position="287"/>
        <end position="310"/>
    </location>
</feature>
<evidence type="ECO:0000256" key="8">
    <source>
        <dbReference type="ARBA" id="ARBA00023136"/>
    </source>
</evidence>
<dbReference type="InterPro" id="IPR050469">
    <property type="entry name" value="Diguanylate_Cyclase"/>
</dbReference>
<comment type="caution">
    <text evidence="12">The sequence shown here is derived from an EMBL/GenBank/DDBJ whole genome shotgun (WGS) entry which is preliminary data.</text>
</comment>
<dbReference type="InterPro" id="IPR043128">
    <property type="entry name" value="Rev_trsase/Diguanyl_cyclase"/>
</dbReference>
<dbReference type="EC" id="2.7.7.65" evidence="4"/>
<dbReference type="PANTHER" id="PTHR45138:SF9">
    <property type="entry name" value="DIGUANYLATE CYCLASE DGCM-RELATED"/>
    <property type="match status" value="1"/>
</dbReference>
<comment type="catalytic activity">
    <reaction evidence="9">
        <text>2 GTP = 3',3'-c-di-GMP + 2 diphosphate</text>
        <dbReference type="Rhea" id="RHEA:24898"/>
        <dbReference type="ChEBI" id="CHEBI:33019"/>
        <dbReference type="ChEBI" id="CHEBI:37565"/>
        <dbReference type="ChEBI" id="CHEBI:58805"/>
        <dbReference type="EC" id="2.7.7.65"/>
    </reaction>
</comment>
<keyword evidence="8 10" id="KW-0472">Membrane</keyword>
<evidence type="ECO:0000259" key="11">
    <source>
        <dbReference type="PROSITE" id="PS50887"/>
    </source>
</evidence>
<proteinExistence type="predicted"/>
<dbReference type="SMART" id="SM00267">
    <property type="entry name" value="GGDEF"/>
    <property type="match status" value="1"/>
</dbReference>
<keyword evidence="6 10" id="KW-0812">Transmembrane</keyword>
<dbReference type="OrthoDB" id="9812260at2"/>